<evidence type="ECO:0000313" key="1">
    <source>
        <dbReference type="EMBL" id="KKL52008.1"/>
    </source>
</evidence>
<sequence length="114" mass="13283">DLRYLLGLLNSAMFQWRFKITSTNNNVGTNELESMPIRIIDPQNRGDMKCQERMVQLVQEVLSLNERLTGAKTNHQKTVIQRQIETTDRQIDRLVYELYGLSDDEIRLVEEATA</sequence>
<proteinExistence type="predicted"/>
<dbReference type="AlphaFoldDB" id="A0A0F9CRH5"/>
<gene>
    <name evidence="1" type="ORF">LCGC14_2289780</name>
</gene>
<dbReference type="EMBL" id="LAZR01032043">
    <property type="protein sequence ID" value="KKL52008.1"/>
    <property type="molecule type" value="Genomic_DNA"/>
</dbReference>
<protein>
    <submittedName>
        <fullName evidence="1">Uncharacterized protein</fullName>
    </submittedName>
</protein>
<reference evidence="1" key="1">
    <citation type="journal article" date="2015" name="Nature">
        <title>Complex archaea that bridge the gap between prokaryotes and eukaryotes.</title>
        <authorList>
            <person name="Spang A."/>
            <person name="Saw J.H."/>
            <person name="Jorgensen S.L."/>
            <person name="Zaremba-Niedzwiedzka K."/>
            <person name="Martijn J."/>
            <person name="Lind A.E."/>
            <person name="van Eijk R."/>
            <person name="Schleper C."/>
            <person name="Guy L."/>
            <person name="Ettema T.J."/>
        </authorList>
    </citation>
    <scope>NUCLEOTIDE SEQUENCE</scope>
</reference>
<feature type="non-terminal residue" evidence="1">
    <location>
        <position position="1"/>
    </location>
</feature>
<organism evidence="1">
    <name type="scientific">marine sediment metagenome</name>
    <dbReference type="NCBI Taxonomy" id="412755"/>
    <lineage>
        <taxon>unclassified sequences</taxon>
        <taxon>metagenomes</taxon>
        <taxon>ecological metagenomes</taxon>
    </lineage>
</organism>
<comment type="caution">
    <text evidence="1">The sequence shown here is derived from an EMBL/GenBank/DDBJ whole genome shotgun (WGS) entry which is preliminary data.</text>
</comment>
<name>A0A0F9CRH5_9ZZZZ</name>
<accession>A0A0F9CRH5</accession>